<proteinExistence type="predicted"/>
<protein>
    <submittedName>
        <fullName evidence="1">Uncharacterized protein</fullName>
    </submittedName>
</protein>
<reference evidence="1" key="2">
    <citation type="submission" date="2015-06" db="UniProtKB">
        <authorList>
            <consortium name="EnsemblPlants"/>
        </authorList>
    </citation>
    <scope>IDENTIFICATION</scope>
    <source>
        <strain evidence="1">DM1-3 516 R44</strain>
    </source>
</reference>
<sequence length="79" mass="8770">MVCGKISGQDPRHLKTINCKVKVKSSGISEGSPKLTGISHDLNEMPIDDPEHLHLHHETLQAKWLTMWNLQACKGNSKA</sequence>
<evidence type="ECO:0000313" key="1">
    <source>
        <dbReference type="EnsemblPlants" id="PGSC0003DMT400091663"/>
    </source>
</evidence>
<dbReference type="InParanoid" id="M1DN48"/>
<accession>M1DN48</accession>
<keyword evidence="2" id="KW-1185">Reference proteome</keyword>
<dbReference type="Proteomes" id="UP000011115">
    <property type="component" value="Unassembled WGS sequence"/>
</dbReference>
<dbReference type="EnsemblPlants" id="PGSC0003DMT400091663">
    <property type="protein sequence ID" value="PGSC0003DMT400091663"/>
    <property type="gene ID" value="PGSC0003DMG400041234"/>
</dbReference>
<name>M1DN48_SOLTU</name>
<dbReference type="Gramene" id="PGSC0003DMT400091663">
    <property type="protein sequence ID" value="PGSC0003DMT400091663"/>
    <property type="gene ID" value="PGSC0003DMG400041234"/>
</dbReference>
<dbReference type="PaxDb" id="4113-PGSC0003DMT400091663"/>
<organism evidence="1 2">
    <name type="scientific">Solanum tuberosum</name>
    <name type="common">Potato</name>
    <dbReference type="NCBI Taxonomy" id="4113"/>
    <lineage>
        <taxon>Eukaryota</taxon>
        <taxon>Viridiplantae</taxon>
        <taxon>Streptophyta</taxon>
        <taxon>Embryophyta</taxon>
        <taxon>Tracheophyta</taxon>
        <taxon>Spermatophyta</taxon>
        <taxon>Magnoliopsida</taxon>
        <taxon>eudicotyledons</taxon>
        <taxon>Gunneridae</taxon>
        <taxon>Pentapetalae</taxon>
        <taxon>asterids</taxon>
        <taxon>lamiids</taxon>
        <taxon>Solanales</taxon>
        <taxon>Solanaceae</taxon>
        <taxon>Solanoideae</taxon>
        <taxon>Solaneae</taxon>
        <taxon>Solanum</taxon>
    </lineage>
</organism>
<reference evidence="2" key="1">
    <citation type="journal article" date="2011" name="Nature">
        <title>Genome sequence and analysis of the tuber crop potato.</title>
        <authorList>
            <consortium name="The Potato Genome Sequencing Consortium"/>
        </authorList>
    </citation>
    <scope>NUCLEOTIDE SEQUENCE [LARGE SCALE GENOMIC DNA]</scope>
    <source>
        <strain evidence="2">cv. DM1-3 516 R44</strain>
    </source>
</reference>
<evidence type="ECO:0000313" key="2">
    <source>
        <dbReference type="Proteomes" id="UP000011115"/>
    </source>
</evidence>
<dbReference type="HOGENOM" id="CLU_2610680_0_0_1"/>
<dbReference type="AlphaFoldDB" id="M1DN48"/>